<dbReference type="InterPro" id="IPR009057">
    <property type="entry name" value="Homeodomain-like_sf"/>
</dbReference>
<dbReference type="OrthoDB" id="1867783at2759"/>
<dbReference type="InParanoid" id="E0VMR5"/>
<sequence length="122" mass="14185">MVSLKKVSNVNKTIFTIDHILNVAGEKSKKNFFNGEMKKNEFEWLNCTRYKPPKLPRQRKKDGNQKRKLGRNPRIPFSSSQVAFLEATFLRTPYLGSDTVKHVASYLKLTEMRDQPETLLLI</sequence>
<dbReference type="RefSeq" id="XP_002427409.1">
    <property type="nucleotide sequence ID" value="XM_002427364.1"/>
</dbReference>
<dbReference type="eggNOG" id="KOG0492">
    <property type="taxonomic scope" value="Eukaryota"/>
</dbReference>
<dbReference type="Proteomes" id="UP000009046">
    <property type="component" value="Unassembled WGS sequence"/>
</dbReference>
<dbReference type="EMBL" id="DS235322">
    <property type="protein sequence ID" value="EEB14671.1"/>
    <property type="molecule type" value="Genomic_DNA"/>
</dbReference>
<keyword evidence="7" id="KW-1185">Reference proteome</keyword>
<comment type="subcellular location">
    <subcellularLocation>
        <location evidence="1 2">Nucleus</location>
    </subcellularLocation>
</comment>
<evidence type="ECO:0000256" key="2">
    <source>
        <dbReference type="RuleBase" id="RU000682"/>
    </source>
</evidence>
<accession>E0VMR5</accession>
<dbReference type="Pfam" id="PF00046">
    <property type="entry name" value="Homeodomain"/>
    <property type="match status" value="1"/>
</dbReference>
<dbReference type="AlphaFoldDB" id="E0VMR5"/>
<keyword evidence="2" id="KW-0371">Homeobox</keyword>
<proteinExistence type="predicted"/>
<dbReference type="GO" id="GO:0003677">
    <property type="term" value="F:DNA binding"/>
    <property type="evidence" value="ECO:0007669"/>
    <property type="project" value="UniProtKB-KW"/>
</dbReference>
<evidence type="ECO:0000256" key="3">
    <source>
        <dbReference type="SAM" id="MobiDB-lite"/>
    </source>
</evidence>
<dbReference type="VEuPathDB" id="VectorBase:PHUM317730"/>
<dbReference type="CDD" id="cd00086">
    <property type="entry name" value="homeodomain"/>
    <property type="match status" value="1"/>
</dbReference>
<dbReference type="Gene3D" id="1.10.10.60">
    <property type="entry name" value="Homeodomain-like"/>
    <property type="match status" value="1"/>
</dbReference>
<dbReference type="InterPro" id="IPR001356">
    <property type="entry name" value="HD"/>
</dbReference>
<evidence type="ECO:0000259" key="4">
    <source>
        <dbReference type="Pfam" id="PF00046"/>
    </source>
</evidence>
<evidence type="ECO:0000313" key="6">
    <source>
        <dbReference type="EnsemblMetazoa" id="PHUM317730-PA"/>
    </source>
</evidence>
<dbReference type="SUPFAM" id="SSF46689">
    <property type="entry name" value="Homeodomain-like"/>
    <property type="match status" value="1"/>
</dbReference>
<evidence type="ECO:0000313" key="7">
    <source>
        <dbReference type="Proteomes" id="UP000009046"/>
    </source>
</evidence>
<organism>
    <name type="scientific">Pediculus humanus subsp. corporis</name>
    <name type="common">Body louse</name>
    <dbReference type="NCBI Taxonomy" id="121224"/>
    <lineage>
        <taxon>Eukaryota</taxon>
        <taxon>Metazoa</taxon>
        <taxon>Ecdysozoa</taxon>
        <taxon>Arthropoda</taxon>
        <taxon>Hexapoda</taxon>
        <taxon>Insecta</taxon>
        <taxon>Pterygota</taxon>
        <taxon>Neoptera</taxon>
        <taxon>Paraneoptera</taxon>
        <taxon>Psocodea</taxon>
        <taxon>Troctomorpha</taxon>
        <taxon>Phthiraptera</taxon>
        <taxon>Anoplura</taxon>
        <taxon>Pediculidae</taxon>
        <taxon>Pediculus</taxon>
    </lineage>
</organism>
<dbReference type="KEGG" id="phu:Phum_PHUM317730"/>
<dbReference type="CTD" id="8236046"/>
<reference evidence="5" key="2">
    <citation type="submission" date="2007-04" db="EMBL/GenBank/DDBJ databases">
        <title>The genome of the human body louse.</title>
        <authorList>
            <consortium name="The Human Body Louse Genome Consortium"/>
            <person name="Kirkness E."/>
            <person name="Walenz B."/>
            <person name="Hass B."/>
            <person name="Bruggner R."/>
            <person name="Strausberg R."/>
        </authorList>
    </citation>
    <scope>NUCLEOTIDE SEQUENCE</scope>
    <source>
        <strain evidence="5">USDA</strain>
    </source>
</reference>
<protein>
    <recommendedName>
        <fullName evidence="4">Homeobox domain-containing protein</fullName>
    </recommendedName>
</protein>
<feature type="domain" description="Homeobox" evidence="4">
    <location>
        <begin position="71"/>
        <end position="111"/>
    </location>
</feature>
<name>E0VMR5_PEDHC</name>
<gene>
    <name evidence="6" type="primary">8236046</name>
    <name evidence="5" type="ORF">Phum_PHUM317730</name>
</gene>
<feature type="region of interest" description="Disordered" evidence="3">
    <location>
        <begin position="51"/>
        <end position="75"/>
    </location>
</feature>
<dbReference type="GeneID" id="8236046"/>
<feature type="compositionally biased region" description="Basic residues" evidence="3">
    <location>
        <begin position="51"/>
        <end position="71"/>
    </location>
</feature>
<dbReference type="GO" id="GO:0005634">
    <property type="term" value="C:nucleus"/>
    <property type="evidence" value="ECO:0007669"/>
    <property type="project" value="UniProtKB-SubCell"/>
</dbReference>
<dbReference type="EMBL" id="AAZO01003690">
    <property type="status" value="NOT_ANNOTATED_CDS"/>
    <property type="molecule type" value="Genomic_DNA"/>
</dbReference>
<reference evidence="5" key="1">
    <citation type="submission" date="2007-04" db="EMBL/GenBank/DDBJ databases">
        <title>Annotation of Pediculus humanus corporis strain USDA.</title>
        <authorList>
            <person name="Kirkness E."/>
            <person name="Hannick L."/>
            <person name="Hass B."/>
            <person name="Bruggner R."/>
            <person name="Lawson D."/>
            <person name="Bidwell S."/>
            <person name="Joardar V."/>
            <person name="Caler E."/>
            <person name="Walenz B."/>
            <person name="Inman J."/>
            <person name="Schobel S."/>
            <person name="Galinsky K."/>
            <person name="Amedeo P."/>
            <person name="Strausberg R."/>
        </authorList>
    </citation>
    <scope>NUCLEOTIDE SEQUENCE</scope>
    <source>
        <strain evidence="5">USDA</strain>
    </source>
</reference>
<dbReference type="EnsemblMetazoa" id="PHUM317730-RA">
    <property type="protein sequence ID" value="PHUM317730-PA"/>
    <property type="gene ID" value="PHUM317730"/>
</dbReference>
<evidence type="ECO:0000256" key="1">
    <source>
        <dbReference type="ARBA" id="ARBA00004123"/>
    </source>
</evidence>
<keyword evidence="2" id="KW-0539">Nucleus</keyword>
<dbReference type="HOGENOM" id="CLU_2029472_0_0_1"/>
<reference evidence="6" key="3">
    <citation type="submission" date="2020-05" db="UniProtKB">
        <authorList>
            <consortium name="EnsemblMetazoa"/>
        </authorList>
    </citation>
    <scope>IDENTIFICATION</scope>
    <source>
        <strain evidence="6">USDA</strain>
    </source>
</reference>
<keyword evidence="2" id="KW-0238">DNA-binding</keyword>
<evidence type="ECO:0000313" key="5">
    <source>
        <dbReference type="EMBL" id="EEB14671.1"/>
    </source>
</evidence>